<evidence type="ECO:0000313" key="2">
    <source>
        <dbReference type="Proteomes" id="UP001358586"/>
    </source>
</evidence>
<organism evidence="1 2">
    <name type="scientific">Gossypium arboreum</name>
    <name type="common">Tree cotton</name>
    <name type="synonym">Gossypium nanking</name>
    <dbReference type="NCBI Taxonomy" id="29729"/>
    <lineage>
        <taxon>Eukaryota</taxon>
        <taxon>Viridiplantae</taxon>
        <taxon>Streptophyta</taxon>
        <taxon>Embryophyta</taxon>
        <taxon>Tracheophyta</taxon>
        <taxon>Spermatophyta</taxon>
        <taxon>Magnoliopsida</taxon>
        <taxon>eudicotyledons</taxon>
        <taxon>Gunneridae</taxon>
        <taxon>Pentapetalae</taxon>
        <taxon>rosids</taxon>
        <taxon>malvids</taxon>
        <taxon>Malvales</taxon>
        <taxon>Malvaceae</taxon>
        <taxon>Malvoideae</taxon>
        <taxon>Gossypium</taxon>
    </lineage>
</organism>
<protein>
    <submittedName>
        <fullName evidence="1">Uncharacterized protein</fullName>
    </submittedName>
</protein>
<keyword evidence="2" id="KW-1185">Reference proteome</keyword>
<dbReference type="EMBL" id="JARKNE010000007">
    <property type="protein sequence ID" value="KAK5818841.1"/>
    <property type="molecule type" value="Genomic_DNA"/>
</dbReference>
<evidence type="ECO:0000313" key="1">
    <source>
        <dbReference type="EMBL" id="KAK5818841.1"/>
    </source>
</evidence>
<name>A0ABR0PC26_GOSAR</name>
<proteinExistence type="predicted"/>
<comment type="caution">
    <text evidence="1">The sequence shown here is derived from an EMBL/GenBank/DDBJ whole genome shotgun (WGS) entry which is preliminary data.</text>
</comment>
<dbReference type="Proteomes" id="UP001358586">
    <property type="component" value="Chromosome 7"/>
</dbReference>
<sequence length="69" mass="8103">MTVVVDLEKPLISKVWIDGMLQQVEYKCLPKFDTCLIRDRNSNAYKPNNKEVSSTLVVDWRVELKKFDD</sequence>
<gene>
    <name evidence="1" type="ORF">PVK06_023787</name>
</gene>
<accession>A0ABR0PC26</accession>
<reference evidence="1 2" key="1">
    <citation type="submission" date="2023-03" db="EMBL/GenBank/DDBJ databases">
        <title>WGS of Gossypium arboreum.</title>
        <authorList>
            <person name="Yu D."/>
        </authorList>
    </citation>
    <scope>NUCLEOTIDE SEQUENCE [LARGE SCALE GENOMIC DNA]</scope>
    <source>
        <tissue evidence="1">Leaf</tissue>
    </source>
</reference>